<evidence type="ECO:0000313" key="1">
    <source>
        <dbReference type="EMBL" id="OAF65295.1"/>
    </source>
</evidence>
<gene>
    <name evidence="1" type="ORF">A3Q56_06986</name>
</gene>
<evidence type="ECO:0000313" key="2">
    <source>
        <dbReference type="Proteomes" id="UP000078046"/>
    </source>
</evidence>
<dbReference type="OrthoDB" id="6514143at2759"/>
<sequence>MKIVCPSQKLTIQHKTNVRKWQEKVIKNDKTHNKKLIINDWVRTIKPSPKEFNLSNPLQIVSLVRPGVYK</sequence>
<organism evidence="1 2">
    <name type="scientific">Intoshia linei</name>
    <dbReference type="NCBI Taxonomy" id="1819745"/>
    <lineage>
        <taxon>Eukaryota</taxon>
        <taxon>Metazoa</taxon>
        <taxon>Spiralia</taxon>
        <taxon>Lophotrochozoa</taxon>
        <taxon>Mesozoa</taxon>
        <taxon>Orthonectida</taxon>
        <taxon>Rhopaluridae</taxon>
        <taxon>Intoshia</taxon>
    </lineage>
</organism>
<name>A0A177ATI3_9BILA</name>
<reference evidence="1 2" key="1">
    <citation type="submission" date="2016-04" db="EMBL/GenBank/DDBJ databases">
        <title>The genome of Intoshia linei affirms orthonectids as highly simplified spiralians.</title>
        <authorList>
            <person name="Mikhailov K.V."/>
            <person name="Slusarev G.S."/>
            <person name="Nikitin M.A."/>
            <person name="Logacheva M.D."/>
            <person name="Penin A."/>
            <person name="Aleoshin V."/>
            <person name="Panchin Y.V."/>
        </authorList>
    </citation>
    <scope>NUCLEOTIDE SEQUENCE [LARGE SCALE GENOMIC DNA]</scope>
    <source>
        <strain evidence="1">Intl2013</strain>
        <tissue evidence="1">Whole animal</tissue>
    </source>
</reference>
<comment type="caution">
    <text evidence="1">The sequence shown here is derived from an EMBL/GenBank/DDBJ whole genome shotgun (WGS) entry which is preliminary data.</text>
</comment>
<dbReference type="Proteomes" id="UP000078046">
    <property type="component" value="Unassembled WGS sequence"/>
</dbReference>
<protein>
    <submittedName>
        <fullName evidence="1">Uncharacterized protein</fullName>
    </submittedName>
</protein>
<accession>A0A177ATI3</accession>
<dbReference type="AlphaFoldDB" id="A0A177ATI3"/>
<dbReference type="EMBL" id="LWCA01001357">
    <property type="protein sequence ID" value="OAF65295.1"/>
    <property type="molecule type" value="Genomic_DNA"/>
</dbReference>
<keyword evidence="2" id="KW-1185">Reference proteome</keyword>
<proteinExistence type="predicted"/>